<accession>A0A3N4PWJ9</accession>
<dbReference type="GO" id="GO:0016740">
    <property type="term" value="F:transferase activity"/>
    <property type="evidence" value="ECO:0007669"/>
    <property type="project" value="UniProtKB-KW"/>
</dbReference>
<dbReference type="AlphaFoldDB" id="A0A3N4PWJ9"/>
<dbReference type="OrthoDB" id="1417318at2"/>
<organism evidence="1 2">
    <name type="scientific">Chitinophaga lutea</name>
    <dbReference type="NCBI Taxonomy" id="2488634"/>
    <lineage>
        <taxon>Bacteria</taxon>
        <taxon>Pseudomonadati</taxon>
        <taxon>Bacteroidota</taxon>
        <taxon>Chitinophagia</taxon>
        <taxon>Chitinophagales</taxon>
        <taxon>Chitinophagaceae</taxon>
        <taxon>Chitinophaga</taxon>
    </lineage>
</organism>
<dbReference type="Proteomes" id="UP000278351">
    <property type="component" value="Unassembled WGS sequence"/>
</dbReference>
<evidence type="ECO:0000313" key="1">
    <source>
        <dbReference type="EMBL" id="RPE12268.1"/>
    </source>
</evidence>
<keyword evidence="1" id="KW-0808">Transferase</keyword>
<protein>
    <submittedName>
        <fullName evidence="1">Glycosyl transferase</fullName>
    </submittedName>
</protein>
<evidence type="ECO:0000313" key="2">
    <source>
        <dbReference type="Proteomes" id="UP000278351"/>
    </source>
</evidence>
<keyword evidence="2" id="KW-1185">Reference proteome</keyword>
<gene>
    <name evidence="1" type="ORF">EGT74_01550</name>
</gene>
<dbReference type="EMBL" id="RPDH01000001">
    <property type="protein sequence ID" value="RPE12268.1"/>
    <property type="molecule type" value="Genomic_DNA"/>
</dbReference>
<reference evidence="1 2" key="1">
    <citation type="submission" date="2018-11" db="EMBL/GenBank/DDBJ databases">
        <title>Chitinophaga lutea sp.nov., isolate from arsenic contaminated soil.</title>
        <authorList>
            <person name="Zong Y."/>
        </authorList>
    </citation>
    <scope>NUCLEOTIDE SEQUENCE [LARGE SCALE GENOMIC DNA]</scope>
    <source>
        <strain evidence="1 2">ZY74</strain>
    </source>
</reference>
<comment type="caution">
    <text evidence="1">The sequence shown here is derived from an EMBL/GenBank/DDBJ whole genome shotgun (WGS) entry which is preliminary data.</text>
</comment>
<name>A0A3N4PWJ9_9BACT</name>
<sequence length="218" mass="25510">MDFDHIVLPTYVINLKERTDRYKHTMAQFRGKTEFDLRVLEACTGENGRMALWNSILRVVKMAVENDDDVIVLCEDDHTFTSFYNKTYLFENIIEANEQGAELLNGGVGGFNHAVPLTANRYWMDSFYCTQFLILYKPIFPKILHAVFESTDTADGMFSVITSHKMMLYPFVSVQTDFGYSDVTENNNRERELIESYFTKTADRLRKYKDVYDRYLKV</sequence>
<proteinExistence type="predicted"/>
<dbReference type="RefSeq" id="WP_123844772.1">
    <property type="nucleotide sequence ID" value="NZ_RPDH01000001.1"/>
</dbReference>